<feature type="compositionally biased region" description="Low complexity" evidence="5">
    <location>
        <begin position="656"/>
        <end position="678"/>
    </location>
</feature>
<evidence type="ECO:0000313" key="8">
    <source>
        <dbReference type="Proteomes" id="UP000826462"/>
    </source>
</evidence>
<keyword evidence="8" id="KW-1185">Reference proteome</keyword>
<feature type="transmembrane region" description="Helical" evidence="6">
    <location>
        <begin position="448"/>
        <end position="466"/>
    </location>
</feature>
<proteinExistence type="predicted"/>
<dbReference type="PANTHER" id="PTHR47804:SF3">
    <property type="entry name" value="PROTEIN BRE4"/>
    <property type="match status" value="1"/>
</dbReference>
<feature type="transmembrane region" description="Helical" evidence="6">
    <location>
        <begin position="105"/>
        <end position="122"/>
    </location>
</feature>
<feature type="transmembrane region" description="Helical" evidence="6">
    <location>
        <begin position="20"/>
        <end position="44"/>
    </location>
</feature>
<organism evidence="7 8">
    <name type="scientific">Paraburkholderia edwinii</name>
    <dbReference type="NCBI Taxonomy" id="2861782"/>
    <lineage>
        <taxon>Bacteria</taxon>
        <taxon>Pseudomonadati</taxon>
        <taxon>Pseudomonadota</taxon>
        <taxon>Betaproteobacteria</taxon>
        <taxon>Burkholderiales</taxon>
        <taxon>Burkholderiaceae</taxon>
        <taxon>Paraburkholderia</taxon>
    </lineage>
</organism>
<feature type="transmembrane region" description="Helical" evidence="6">
    <location>
        <begin position="56"/>
        <end position="74"/>
    </location>
</feature>
<dbReference type="RefSeq" id="WP_219799032.1">
    <property type="nucleotide sequence ID" value="NZ_CP080095.1"/>
</dbReference>
<feature type="region of interest" description="Disordered" evidence="5">
    <location>
        <begin position="656"/>
        <end position="679"/>
    </location>
</feature>
<feature type="transmembrane region" description="Helical" evidence="6">
    <location>
        <begin position="142"/>
        <end position="162"/>
    </location>
</feature>
<accession>A0ABX8UL13</accession>
<feature type="transmembrane region" description="Helical" evidence="6">
    <location>
        <begin position="496"/>
        <end position="516"/>
    </location>
</feature>
<gene>
    <name evidence="7" type="ORF">KZJ38_04850</name>
</gene>
<evidence type="ECO:0000313" key="7">
    <source>
        <dbReference type="EMBL" id="QYD69693.1"/>
    </source>
</evidence>
<evidence type="ECO:0000256" key="2">
    <source>
        <dbReference type="ARBA" id="ARBA00022692"/>
    </source>
</evidence>
<keyword evidence="2 6" id="KW-0812">Transmembrane</keyword>
<evidence type="ECO:0000256" key="6">
    <source>
        <dbReference type="SAM" id="Phobius"/>
    </source>
</evidence>
<sequence>MTNPSARDWLFSVKTFVAGMLALYIALAVPLPRPSWALASVYIVSNPFVGATRSKAMFRAIGTVIGAAMSVALVPPFVESPYLFSVLVALWTATMLYLSLSDRSARSYVFVLAGFTLPLVAFPTVTNPTTIFDVAIARTEEILLGIICASVVGSILFPSRLAPTLLARTDSWFADAAQFARAALSARSHDVVQLPLQQRLASTVKALDVLLSQLTYDHSSPEVVSRAYTLRERMQLFLPVLAAVADPLAAFRHSAAIARVPEFEPLLADVGAWINAPLRREENVSVIGDPEATSLRARIAALRVSVPRTLAPWDGALLSNALWRVQMAIDIWQDCRELRALFDQPDGSWHPRFRHWRVNGEQTWVDHGFMLFSSGTVAAFVIVACSLWIASGWHDGANAVFIATVACCFFAGLDEPAPAIFRFFVANIVSVILSGVYLFVVLPEVHNFETLLLALAVPFLAIGTLIAHPKFNAVAAVIALFTATFISFSGSYDANFMVFINTTSASLAGIVFAFVWTQVTRPFGVEFFAQRLIRATWADVARSASGQPIADERTFFSRMLDRLMQVLPRVSVSGPHHHPSVETFRDLRVASSSLDLRHYREGVAADMSAQLDRVLTNVRTYYELCVARRKRQPVPRGLIEAIDAALSRISQRVAGTTAGTPADPTAGTPAGTAAGAVPGAPPSFSTEIRLRDAVHALVGLRLSLAPLAVGAPAAPAGLAGSGPAPGA</sequence>
<feature type="transmembrane region" description="Helical" evidence="6">
    <location>
        <begin position="473"/>
        <end position="490"/>
    </location>
</feature>
<keyword evidence="4 6" id="KW-0472">Membrane</keyword>
<name>A0ABX8UL13_9BURK</name>
<feature type="transmembrane region" description="Helical" evidence="6">
    <location>
        <begin position="420"/>
        <end position="442"/>
    </location>
</feature>
<dbReference type="Proteomes" id="UP000826462">
    <property type="component" value="Chromosome 1"/>
</dbReference>
<evidence type="ECO:0000256" key="3">
    <source>
        <dbReference type="ARBA" id="ARBA00022989"/>
    </source>
</evidence>
<dbReference type="InterPro" id="IPR052430">
    <property type="entry name" value="IVT-Associated"/>
</dbReference>
<protein>
    <submittedName>
        <fullName evidence="7">FUSC family protein</fullName>
    </submittedName>
</protein>
<dbReference type="Pfam" id="PF04632">
    <property type="entry name" value="FUSC"/>
    <property type="match status" value="1"/>
</dbReference>
<dbReference type="PANTHER" id="PTHR47804">
    <property type="entry name" value="60S RIBOSOMAL PROTEIN L19"/>
    <property type="match status" value="1"/>
</dbReference>
<evidence type="ECO:0000256" key="1">
    <source>
        <dbReference type="ARBA" id="ARBA00004141"/>
    </source>
</evidence>
<feature type="transmembrane region" description="Helical" evidence="6">
    <location>
        <begin position="80"/>
        <end position="98"/>
    </location>
</feature>
<reference evidence="7 8" key="1">
    <citation type="submission" date="2021-07" db="EMBL/GenBank/DDBJ databases">
        <title>Paraburkholderia edwinii protects Aspergillus sp. from phenazines by acting as a toxin sponge.</title>
        <authorList>
            <person name="Dahlstrom K.M."/>
            <person name="Newman D.K."/>
        </authorList>
    </citation>
    <scope>NUCLEOTIDE SEQUENCE [LARGE SCALE GENOMIC DNA]</scope>
    <source>
        <strain evidence="7 8">Pe01</strain>
    </source>
</reference>
<evidence type="ECO:0000256" key="4">
    <source>
        <dbReference type="ARBA" id="ARBA00023136"/>
    </source>
</evidence>
<dbReference type="InterPro" id="IPR006726">
    <property type="entry name" value="PHBA_efflux_AaeB/fusaric-R"/>
</dbReference>
<dbReference type="EMBL" id="CP080095">
    <property type="protein sequence ID" value="QYD69693.1"/>
    <property type="molecule type" value="Genomic_DNA"/>
</dbReference>
<feature type="transmembrane region" description="Helical" evidence="6">
    <location>
        <begin position="369"/>
        <end position="390"/>
    </location>
</feature>
<keyword evidence="3 6" id="KW-1133">Transmembrane helix</keyword>
<comment type="subcellular location">
    <subcellularLocation>
        <location evidence="1">Membrane</location>
        <topology evidence="1">Multi-pass membrane protein</topology>
    </subcellularLocation>
</comment>
<evidence type="ECO:0000256" key="5">
    <source>
        <dbReference type="SAM" id="MobiDB-lite"/>
    </source>
</evidence>